<reference evidence="2 3" key="1">
    <citation type="submission" date="2018-02" db="EMBL/GenBank/DDBJ databases">
        <title>Genomic Encyclopedia of Archaeal and Bacterial Type Strains, Phase II (KMG-II): from individual species to whole genera.</title>
        <authorList>
            <person name="Goeker M."/>
        </authorList>
    </citation>
    <scope>NUCLEOTIDE SEQUENCE [LARGE SCALE GENOMIC DNA]</scope>
    <source>
        <strain evidence="2 3">DSM 3808</strain>
    </source>
</reference>
<feature type="chain" id="PRO_5039135029" description="VCBS repeat protein" evidence="1">
    <location>
        <begin position="20"/>
        <end position="225"/>
    </location>
</feature>
<evidence type="ECO:0000313" key="2">
    <source>
        <dbReference type="EMBL" id="PPK81572.1"/>
    </source>
</evidence>
<dbReference type="SUPFAM" id="SSF69318">
    <property type="entry name" value="Integrin alpha N-terminal domain"/>
    <property type="match status" value="1"/>
</dbReference>
<gene>
    <name evidence="2" type="ORF">BXY41_104375</name>
</gene>
<evidence type="ECO:0000313" key="3">
    <source>
        <dbReference type="Proteomes" id="UP000237749"/>
    </source>
</evidence>
<accession>A0A2S6HUZ7</accession>
<evidence type="ECO:0000256" key="1">
    <source>
        <dbReference type="SAM" id="SignalP"/>
    </source>
</evidence>
<dbReference type="RefSeq" id="WP_104436654.1">
    <property type="nucleotide sequence ID" value="NZ_PTJA01000004.1"/>
</dbReference>
<name>A0A2S6HUZ7_9FIRM</name>
<dbReference type="EMBL" id="PTJA01000004">
    <property type="protein sequence ID" value="PPK81572.1"/>
    <property type="molecule type" value="Genomic_DNA"/>
</dbReference>
<dbReference type="AlphaFoldDB" id="A0A2S6HUZ7"/>
<protein>
    <recommendedName>
        <fullName evidence="4">VCBS repeat protein</fullName>
    </recommendedName>
</protein>
<dbReference type="Proteomes" id="UP000237749">
    <property type="component" value="Unassembled WGS sequence"/>
</dbReference>
<proteinExistence type="predicted"/>
<sequence length="225" mass="25144">MNKNLFLFCFLILSLTGCADSNMTGGAALQPDESQVSNLIQESAALTDQEINWQTAYMEIIHQGGGHLPDPYQLRGEDGLNSSFYLGIHDFNGDGIPELILGDGISISVYTYLNHGLEKVADLYEPEGWYLIHELYIQNNCLILVSNGSDGCGYVGFTYRDGSYLTGTYNDSSPDQSVLGGEESGFKEFNDVFHITELKQDNRKSFIKRNKERGEFIPDWAVLVW</sequence>
<organism evidence="2 3">
    <name type="scientific">Lacrimispora xylanisolvens</name>
    <dbReference type="NCBI Taxonomy" id="384636"/>
    <lineage>
        <taxon>Bacteria</taxon>
        <taxon>Bacillati</taxon>
        <taxon>Bacillota</taxon>
        <taxon>Clostridia</taxon>
        <taxon>Lachnospirales</taxon>
        <taxon>Lachnospiraceae</taxon>
        <taxon>Lacrimispora</taxon>
    </lineage>
</organism>
<dbReference type="OrthoDB" id="9816120at2"/>
<feature type="signal peptide" evidence="1">
    <location>
        <begin position="1"/>
        <end position="19"/>
    </location>
</feature>
<keyword evidence="1" id="KW-0732">Signal</keyword>
<comment type="caution">
    <text evidence="2">The sequence shown here is derived from an EMBL/GenBank/DDBJ whole genome shotgun (WGS) entry which is preliminary data.</text>
</comment>
<keyword evidence="3" id="KW-1185">Reference proteome</keyword>
<dbReference type="PROSITE" id="PS51257">
    <property type="entry name" value="PROKAR_LIPOPROTEIN"/>
    <property type="match status" value="1"/>
</dbReference>
<evidence type="ECO:0008006" key="4">
    <source>
        <dbReference type="Google" id="ProtNLM"/>
    </source>
</evidence>
<dbReference type="InterPro" id="IPR028994">
    <property type="entry name" value="Integrin_alpha_N"/>
</dbReference>